<evidence type="ECO:0000256" key="3">
    <source>
        <dbReference type="ARBA" id="ARBA00023136"/>
    </source>
</evidence>
<evidence type="ECO:0000259" key="7">
    <source>
        <dbReference type="Pfam" id="PF05223"/>
    </source>
</evidence>
<dbReference type="GO" id="GO:0008658">
    <property type="term" value="F:penicillin binding"/>
    <property type="evidence" value="ECO:0007669"/>
    <property type="project" value="InterPro"/>
</dbReference>
<evidence type="ECO:0000256" key="4">
    <source>
        <dbReference type="SAM" id="MobiDB-lite"/>
    </source>
</evidence>
<feature type="domain" description="Penicillin-binding protein transpeptidase" evidence="5">
    <location>
        <begin position="339"/>
        <end position="611"/>
    </location>
</feature>
<accession>A0A6G4U0T9</accession>
<dbReference type="Proteomes" id="UP000481583">
    <property type="component" value="Unassembled WGS sequence"/>
</dbReference>
<dbReference type="InterPro" id="IPR001460">
    <property type="entry name" value="PCN-bd_Tpept"/>
</dbReference>
<proteinExistence type="inferred from homology"/>
<feature type="domain" description="Penicillin-binding protein dimerisation" evidence="6">
    <location>
        <begin position="152"/>
        <end position="295"/>
    </location>
</feature>
<name>A0A6G4U0T9_9ACTN</name>
<evidence type="ECO:0000259" key="5">
    <source>
        <dbReference type="Pfam" id="PF00905"/>
    </source>
</evidence>
<comment type="similarity">
    <text evidence="2">Belongs to the transpeptidase family.</text>
</comment>
<dbReference type="EMBL" id="JAAKZV010000045">
    <property type="protein sequence ID" value="NGN64851.1"/>
    <property type="molecule type" value="Genomic_DNA"/>
</dbReference>
<organism evidence="8 9">
    <name type="scientific">Streptomyces coryli</name>
    <dbReference type="NCBI Taxonomy" id="1128680"/>
    <lineage>
        <taxon>Bacteria</taxon>
        <taxon>Bacillati</taxon>
        <taxon>Actinomycetota</taxon>
        <taxon>Actinomycetes</taxon>
        <taxon>Kitasatosporales</taxon>
        <taxon>Streptomycetaceae</taxon>
        <taxon>Streptomyces</taxon>
    </lineage>
</organism>
<sequence length="614" mass="64859">MRLPRWVLIVVAVVVAGAIAGTVLLLTADDEHQGAKDEVRAFLDDWGAKKDDRAARRTDDPKAAADLLESVRRNLAPKKAEFELAGDAREVKGGGVAVPYRAAMELDTIGPWEYAGEAVAEPHGDGWRVRWEPRALHPKLRAHQTLVLSKKRAERAPILASGGAPLAADGKVWEVSIWPAKLSRPDDAYEALDDLDAGIDIPDLKKRVKAGKEKNPDASIPVVTLRNAAYQKAKGELLDLPGLQFRDSRQPVAYRAKALVGSVTPGSEKGASGLQARYDKQLRASPAAEVVTADRETGQPKRTLAKRAAGHGTAVRTTIDPALQAAAEGAVGKVKKSASLVAVRPSDGRILAVADNSGAERALSGRYPPGSTFKVVTTAALLQKGVSGGTRVDCPKYETVSGQRFENQDEFDLPKGTTFEQSFAKSCNTAFIGLRDKLGDGSLTDAAKAFGIGGEWQVGATTFDGSVPTPKSENEKAASMIGQGRVEASPLVMASVAATVKEGGFRQPVLVPEAAKKRYEAPAKLDPKAAGQLRSLMRKVVTDGSGSALKGLPGTPHAKTGTAEFGTDKPPKTHAWMTGFLGDQDLAFAVLIEDGGSGGKDAGPVLADFLERKG</sequence>
<comment type="caution">
    <text evidence="8">The sequence shown here is derived from an EMBL/GenBank/DDBJ whole genome shotgun (WGS) entry which is preliminary data.</text>
</comment>
<dbReference type="Gene3D" id="3.40.710.10">
    <property type="entry name" value="DD-peptidase/beta-lactamase superfamily"/>
    <property type="match status" value="1"/>
</dbReference>
<dbReference type="PANTHER" id="PTHR30627">
    <property type="entry name" value="PEPTIDOGLYCAN D,D-TRANSPEPTIDASE"/>
    <property type="match status" value="1"/>
</dbReference>
<dbReference type="Gene3D" id="3.90.1310.10">
    <property type="entry name" value="Penicillin-binding protein 2a (Domain 2)"/>
    <property type="match status" value="1"/>
</dbReference>
<dbReference type="Pfam" id="PF05223">
    <property type="entry name" value="MecA_N"/>
    <property type="match status" value="1"/>
</dbReference>
<dbReference type="Pfam" id="PF03717">
    <property type="entry name" value="PBP_dimer"/>
    <property type="match status" value="1"/>
</dbReference>
<dbReference type="GO" id="GO:0071972">
    <property type="term" value="F:peptidoglycan L,D-transpeptidase activity"/>
    <property type="evidence" value="ECO:0007669"/>
    <property type="project" value="TreeGrafter"/>
</dbReference>
<evidence type="ECO:0000313" key="9">
    <source>
        <dbReference type="Proteomes" id="UP000481583"/>
    </source>
</evidence>
<protein>
    <recommendedName>
        <fullName evidence="10">Penicillin-binding protein</fullName>
    </recommendedName>
</protein>
<evidence type="ECO:0008006" key="10">
    <source>
        <dbReference type="Google" id="ProtNLM"/>
    </source>
</evidence>
<dbReference type="SUPFAM" id="SSF56601">
    <property type="entry name" value="beta-lactamase/transpeptidase-like"/>
    <property type="match status" value="1"/>
</dbReference>
<gene>
    <name evidence="8" type="ORF">G5C51_13215</name>
</gene>
<evidence type="ECO:0000313" key="8">
    <source>
        <dbReference type="EMBL" id="NGN64851.1"/>
    </source>
</evidence>
<dbReference type="InterPro" id="IPR012338">
    <property type="entry name" value="Beta-lactam/transpept-like"/>
</dbReference>
<dbReference type="PANTHER" id="PTHR30627:SF24">
    <property type="entry name" value="PENICILLIN-BINDING PROTEIN 4B"/>
    <property type="match status" value="1"/>
</dbReference>
<evidence type="ECO:0000256" key="2">
    <source>
        <dbReference type="ARBA" id="ARBA00007171"/>
    </source>
</evidence>
<comment type="subcellular location">
    <subcellularLocation>
        <location evidence="1">Membrane</location>
    </subcellularLocation>
</comment>
<dbReference type="AlphaFoldDB" id="A0A6G4U0T9"/>
<reference evidence="8 9" key="1">
    <citation type="submission" date="2020-02" db="EMBL/GenBank/DDBJ databases">
        <title>Whole-genome analyses of novel actinobacteria.</title>
        <authorList>
            <person name="Sahin N."/>
        </authorList>
    </citation>
    <scope>NUCLEOTIDE SEQUENCE [LARGE SCALE GENOMIC DNA]</scope>
    <source>
        <strain evidence="8 9">A7024</strain>
    </source>
</reference>
<keyword evidence="9" id="KW-1185">Reference proteome</keyword>
<dbReference type="GO" id="GO:0046677">
    <property type="term" value="P:response to antibiotic"/>
    <property type="evidence" value="ECO:0007669"/>
    <property type="project" value="InterPro"/>
</dbReference>
<dbReference type="InterPro" id="IPR050515">
    <property type="entry name" value="Beta-lactam/transpept"/>
</dbReference>
<evidence type="ECO:0000259" key="6">
    <source>
        <dbReference type="Pfam" id="PF03717"/>
    </source>
</evidence>
<evidence type="ECO:0000256" key="1">
    <source>
        <dbReference type="ARBA" id="ARBA00004370"/>
    </source>
</evidence>
<dbReference type="Pfam" id="PF00905">
    <property type="entry name" value="Transpeptidase"/>
    <property type="match status" value="1"/>
</dbReference>
<dbReference type="GO" id="GO:0071555">
    <property type="term" value="P:cell wall organization"/>
    <property type="evidence" value="ECO:0007669"/>
    <property type="project" value="TreeGrafter"/>
</dbReference>
<feature type="domain" description="NTF2-like N-terminal transpeptidase" evidence="7">
    <location>
        <begin position="35"/>
        <end position="144"/>
    </location>
</feature>
<dbReference type="SUPFAM" id="SSF56519">
    <property type="entry name" value="Penicillin binding protein dimerisation domain"/>
    <property type="match status" value="1"/>
</dbReference>
<feature type="region of interest" description="Disordered" evidence="4">
    <location>
        <begin position="293"/>
        <end position="312"/>
    </location>
</feature>
<feature type="region of interest" description="Disordered" evidence="4">
    <location>
        <begin position="545"/>
        <end position="570"/>
    </location>
</feature>
<keyword evidence="3" id="KW-0472">Membrane</keyword>
<dbReference type="InterPro" id="IPR007887">
    <property type="entry name" value="MecA_N"/>
</dbReference>
<dbReference type="InterPro" id="IPR005311">
    <property type="entry name" value="PBP_dimer"/>
</dbReference>
<dbReference type="GO" id="GO:0005886">
    <property type="term" value="C:plasma membrane"/>
    <property type="evidence" value="ECO:0007669"/>
    <property type="project" value="TreeGrafter"/>
</dbReference>
<dbReference type="RefSeq" id="WP_165236730.1">
    <property type="nucleotide sequence ID" value="NZ_JAAKZV010000045.1"/>
</dbReference>
<dbReference type="InterPro" id="IPR036138">
    <property type="entry name" value="PBP_dimer_sf"/>
</dbReference>